<accession>A0ABZ0PFP6</accession>
<organism evidence="2 3">
    <name type="scientific">Sediminicoccus rosea</name>
    <dbReference type="NCBI Taxonomy" id="1225128"/>
    <lineage>
        <taxon>Bacteria</taxon>
        <taxon>Pseudomonadati</taxon>
        <taxon>Pseudomonadota</taxon>
        <taxon>Alphaproteobacteria</taxon>
        <taxon>Acetobacterales</taxon>
        <taxon>Roseomonadaceae</taxon>
        <taxon>Sediminicoccus</taxon>
    </lineage>
</organism>
<protein>
    <recommendedName>
        <fullName evidence="4">Transmembrane protein (PGPGW)</fullName>
    </recommendedName>
</protein>
<evidence type="ECO:0000256" key="1">
    <source>
        <dbReference type="SAM" id="Phobius"/>
    </source>
</evidence>
<sequence length="93" mass="10670">MIELRPSRRRKAIGIGCLCLGPVGLILPILPGFIFVGLGTFILRDQYIWAHRGVGVIDRRWPHLIPGIEAREVKAMAWGDRQIERVRGVFRRR</sequence>
<gene>
    <name evidence="2" type="ORF">R9Z33_20290</name>
</gene>
<keyword evidence="1" id="KW-1133">Transmembrane helix</keyword>
<name>A0ABZ0PFP6_9PROT</name>
<keyword evidence="3" id="KW-1185">Reference proteome</keyword>
<proteinExistence type="predicted"/>
<reference evidence="2 3" key="1">
    <citation type="submission" date="2023-11" db="EMBL/GenBank/DDBJ databases">
        <title>Arctic aerobic anoxygenic photoheterotroph Sediminicoccus rosea KRV36 adapts its photosynthesis to long days of polar summer.</title>
        <authorList>
            <person name="Tomasch J."/>
            <person name="Kopejtka K."/>
            <person name="Bily T."/>
            <person name="Gardiner A.T."/>
            <person name="Gardian Z."/>
            <person name="Shivaramu S."/>
            <person name="Koblizek M."/>
            <person name="Engelhardt F."/>
            <person name="Kaftan D."/>
        </authorList>
    </citation>
    <scope>NUCLEOTIDE SEQUENCE [LARGE SCALE GENOMIC DNA]</scope>
    <source>
        <strain evidence="2 3">R-30</strain>
    </source>
</reference>
<dbReference type="Proteomes" id="UP001305521">
    <property type="component" value="Chromosome"/>
</dbReference>
<dbReference type="EMBL" id="CP137852">
    <property type="protein sequence ID" value="WPB84422.1"/>
    <property type="molecule type" value="Genomic_DNA"/>
</dbReference>
<keyword evidence="1" id="KW-0812">Transmembrane</keyword>
<feature type="transmembrane region" description="Helical" evidence="1">
    <location>
        <begin position="12"/>
        <end position="43"/>
    </location>
</feature>
<evidence type="ECO:0000313" key="2">
    <source>
        <dbReference type="EMBL" id="WPB84422.1"/>
    </source>
</evidence>
<evidence type="ECO:0000313" key="3">
    <source>
        <dbReference type="Proteomes" id="UP001305521"/>
    </source>
</evidence>
<dbReference type="RefSeq" id="WP_318648383.1">
    <property type="nucleotide sequence ID" value="NZ_CP137852.1"/>
</dbReference>
<evidence type="ECO:0008006" key="4">
    <source>
        <dbReference type="Google" id="ProtNLM"/>
    </source>
</evidence>
<keyword evidence="1" id="KW-0472">Membrane</keyword>